<feature type="compositionally biased region" description="Polar residues" evidence="1">
    <location>
        <begin position="28"/>
        <end position="46"/>
    </location>
</feature>
<name>A0A2H1VE20_SPOFR</name>
<accession>A0A2H1VE20</accession>
<reference evidence="2" key="1">
    <citation type="submission" date="2016-07" db="EMBL/GenBank/DDBJ databases">
        <authorList>
            <person name="Bretaudeau A."/>
        </authorList>
    </citation>
    <scope>NUCLEOTIDE SEQUENCE</scope>
    <source>
        <strain evidence="2">Rice</strain>
        <tissue evidence="2">Whole body</tissue>
    </source>
</reference>
<proteinExistence type="predicted"/>
<organism evidence="2">
    <name type="scientific">Spodoptera frugiperda</name>
    <name type="common">Fall armyworm</name>
    <dbReference type="NCBI Taxonomy" id="7108"/>
    <lineage>
        <taxon>Eukaryota</taxon>
        <taxon>Metazoa</taxon>
        <taxon>Ecdysozoa</taxon>
        <taxon>Arthropoda</taxon>
        <taxon>Hexapoda</taxon>
        <taxon>Insecta</taxon>
        <taxon>Pterygota</taxon>
        <taxon>Neoptera</taxon>
        <taxon>Endopterygota</taxon>
        <taxon>Lepidoptera</taxon>
        <taxon>Glossata</taxon>
        <taxon>Ditrysia</taxon>
        <taxon>Noctuoidea</taxon>
        <taxon>Noctuidae</taxon>
        <taxon>Amphipyrinae</taxon>
        <taxon>Spodoptera</taxon>
    </lineage>
</organism>
<sequence length="104" mass="11976">MSLLLYARGGKRANESPDGKRSAPPMDTCNTRGVTDKMTTSPQNCKGQPERIRNCLIWSKIMLLAVFQRDYELITLQNKLFAERHTEITFSTEVVTTLLYCFWK</sequence>
<evidence type="ECO:0000313" key="2">
    <source>
        <dbReference type="EMBL" id="SOQ38514.1"/>
    </source>
</evidence>
<protein>
    <submittedName>
        <fullName evidence="2">SFRICE_034009</fullName>
    </submittedName>
</protein>
<gene>
    <name evidence="2" type="ORF">SFRICE_034009</name>
</gene>
<feature type="region of interest" description="Disordered" evidence="1">
    <location>
        <begin position="1"/>
        <end position="46"/>
    </location>
</feature>
<evidence type="ECO:0000256" key="1">
    <source>
        <dbReference type="SAM" id="MobiDB-lite"/>
    </source>
</evidence>
<feature type="compositionally biased region" description="Basic and acidic residues" evidence="1">
    <location>
        <begin position="12"/>
        <end position="21"/>
    </location>
</feature>
<dbReference type="EMBL" id="ODYU01001807">
    <property type="protein sequence ID" value="SOQ38514.1"/>
    <property type="molecule type" value="Genomic_DNA"/>
</dbReference>
<dbReference type="AlphaFoldDB" id="A0A2H1VE20"/>